<dbReference type="AlphaFoldDB" id="A0A0E2E7L1"/>
<evidence type="ECO:0000256" key="1">
    <source>
        <dbReference type="ARBA" id="ARBA00022676"/>
    </source>
</evidence>
<evidence type="ECO:0000313" key="4">
    <source>
        <dbReference type="EMBL" id="EMB34842.1"/>
    </source>
</evidence>
<dbReference type="Pfam" id="PF03808">
    <property type="entry name" value="Glyco_tran_WecG"/>
    <property type="match status" value="1"/>
</dbReference>
<protein>
    <submittedName>
        <fullName evidence="4">WecB/TagA/CpsF family glycosyl transferase</fullName>
    </submittedName>
</protein>
<keyword evidence="3" id="KW-0812">Transmembrane</keyword>
<feature type="transmembrane region" description="Helical" evidence="3">
    <location>
        <begin position="224"/>
        <end position="243"/>
    </location>
</feature>
<dbReference type="HOGENOM" id="CLU_063203_3_1_12"/>
<name>A0A0E2E7L1_TREDN</name>
<keyword evidence="1" id="KW-0328">Glycosyltransferase</keyword>
<keyword evidence="2 4" id="KW-0808">Transferase</keyword>
<comment type="caution">
    <text evidence="4">The sequence shown here is derived from an EMBL/GenBank/DDBJ whole genome shotgun (WGS) entry which is preliminary data.</text>
</comment>
<evidence type="ECO:0000256" key="3">
    <source>
        <dbReference type="SAM" id="Phobius"/>
    </source>
</evidence>
<dbReference type="PANTHER" id="PTHR34136:SF1">
    <property type="entry name" value="UDP-N-ACETYL-D-MANNOSAMINURONIC ACID TRANSFERASE"/>
    <property type="match status" value="1"/>
</dbReference>
<keyword evidence="3" id="KW-1133">Transmembrane helix</keyword>
<dbReference type="EMBL" id="AGDV01000006">
    <property type="protein sequence ID" value="EMB34842.1"/>
    <property type="molecule type" value="Genomic_DNA"/>
</dbReference>
<dbReference type="RefSeq" id="WP_002683345.1">
    <property type="nucleotide sequence ID" value="NZ_CM001795.1"/>
</dbReference>
<gene>
    <name evidence="4" type="ORF">HMPREF9726_00608</name>
</gene>
<accession>A0A0E2E7L1</accession>
<dbReference type="PANTHER" id="PTHR34136">
    <property type="match status" value="1"/>
</dbReference>
<reference evidence="4" key="1">
    <citation type="submission" date="2012-01" db="EMBL/GenBank/DDBJ databases">
        <title>The Genome Sequence of Treponema denticola H-22.</title>
        <authorList>
            <consortium name="The Broad Institute Genome Sequencing Platform"/>
            <person name="Earl A."/>
            <person name="Ward D."/>
            <person name="Feldgarden M."/>
            <person name="Gevers D."/>
            <person name="Blanton J.M."/>
            <person name="Fenno C.J."/>
            <person name="Baranova O.V."/>
            <person name="Mathney J."/>
            <person name="Dewhirst F.E."/>
            <person name="Izard J."/>
            <person name="Young S.K."/>
            <person name="Zeng Q."/>
            <person name="Gargeya S."/>
            <person name="Fitzgerald M."/>
            <person name="Haas B."/>
            <person name="Abouelleil A."/>
            <person name="Alvarado L."/>
            <person name="Arachchi H.M."/>
            <person name="Berlin A."/>
            <person name="Chapman S.B."/>
            <person name="Gearin G."/>
            <person name="Goldberg J."/>
            <person name="Griggs A."/>
            <person name="Gujja S."/>
            <person name="Hansen M."/>
            <person name="Heiman D."/>
            <person name="Howarth C."/>
            <person name="Larimer J."/>
            <person name="Lui A."/>
            <person name="MacDonald P.J.P."/>
            <person name="McCowen C."/>
            <person name="Montmayeur A."/>
            <person name="Murphy C."/>
            <person name="Neiman D."/>
            <person name="Pearson M."/>
            <person name="Priest M."/>
            <person name="Roberts A."/>
            <person name="Saif S."/>
            <person name="Shea T."/>
            <person name="Sisk P."/>
            <person name="Stolte C."/>
            <person name="Sykes S."/>
            <person name="Wortman J."/>
            <person name="Nusbaum C."/>
            <person name="Birren B."/>
        </authorList>
    </citation>
    <scope>NUCLEOTIDE SEQUENCE [LARGE SCALE GENOMIC DNA]</scope>
    <source>
        <strain evidence="4">H-22</strain>
    </source>
</reference>
<dbReference type="InterPro" id="IPR004629">
    <property type="entry name" value="WecG_TagA_CpsF"/>
</dbReference>
<keyword evidence="3" id="KW-0472">Membrane</keyword>
<organism evidence="4">
    <name type="scientific">Treponema denticola H-22</name>
    <dbReference type="NCBI Taxonomy" id="999432"/>
    <lineage>
        <taxon>Bacteria</taxon>
        <taxon>Pseudomonadati</taxon>
        <taxon>Spirochaetota</taxon>
        <taxon>Spirochaetia</taxon>
        <taxon>Spirochaetales</taxon>
        <taxon>Treponemataceae</taxon>
        <taxon>Treponema</taxon>
    </lineage>
</organism>
<proteinExistence type="predicted"/>
<dbReference type="GO" id="GO:0016758">
    <property type="term" value="F:hexosyltransferase activity"/>
    <property type="evidence" value="ECO:0007669"/>
    <property type="project" value="TreeGrafter"/>
</dbReference>
<evidence type="ECO:0000256" key="2">
    <source>
        <dbReference type="ARBA" id="ARBA00022679"/>
    </source>
</evidence>
<sequence>MAVKRINFLNVPLDVLHEEDMEETVMSLLNKEGPQQIIFMTIWDVLRARRNGEFRNMVKEAALCLPVSKSLIRGARFLKKDVPVRRQQFSVVIDFLNVIDSHYKSLYLFGGRRESLLVAEKNVRSTFPGLRLVGRFAGYYHKSMEPHIISAISKAAPSVVIIGKGVPGGRKWIYRNKEHFNSGIFIRYANLIDIFSKFKKRPSEKLFNSGWDFIIPVLKNPFRIFTFFGYIWYNILLLFYRLFRKG</sequence>
<dbReference type="Proteomes" id="UP000011705">
    <property type="component" value="Chromosome"/>
</dbReference>
<dbReference type="PATRIC" id="fig|999432.5.peg.633"/>